<dbReference type="Gene3D" id="3.40.50.880">
    <property type="match status" value="1"/>
</dbReference>
<accession>A0AAV5N6E3</accession>
<dbReference type="CDD" id="cd01741">
    <property type="entry name" value="GATase1_1"/>
    <property type="match status" value="1"/>
</dbReference>
<dbReference type="GO" id="GO:0005829">
    <property type="term" value="C:cytosol"/>
    <property type="evidence" value="ECO:0007669"/>
    <property type="project" value="TreeGrafter"/>
</dbReference>
<dbReference type="InterPro" id="IPR017926">
    <property type="entry name" value="GATASE"/>
</dbReference>
<dbReference type="PROSITE" id="PS51273">
    <property type="entry name" value="GATASE_TYPE_1"/>
    <property type="match status" value="1"/>
</dbReference>
<protein>
    <submittedName>
        <fullName evidence="2">GMP synthase</fullName>
    </submittedName>
</protein>
<evidence type="ECO:0000313" key="2">
    <source>
        <dbReference type="EMBL" id="GKX56326.1"/>
    </source>
</evidence>
<evidence type="ECO:0000313" key="3">
    <source>
        <dbReference type="Proteomes" id="UP001058124"/>
    </source>
</evidence>
<dbReference type="InterPro" id="IPR044992">
    <property type="entry name" value="ChyE-like"/>
</dbReference>
<dbReference type="SUPFAM" id="SSF52317">
    <property type="entry name" value="Class I glutamine amidotransferase-like"/>
    <property type="match status" value="1"/>
</dbReference>
<dbReference type="PANTHER" id="PTHR42695">
    <property type="entry name" value="GLUTAMINE AMIDOTRANSFERASE YLR126C-RELATED"/>
    <property type="match status" value="1"/>
</dbReference>
<organism evidence="2 3">
    <name type="scientific">Leminorella grimontii</name>
    <dbReference type="NCBI Taxonomy" id="82981"/>
    <lineage>
        <taxon>Bacteria</taxon>
        <taxon>Pseudomonadati</taxon>
        <taxon>Pseudomonadota</taxon>
        <taxon>Gammaproteobacteria</taxon>
        <taxon>Enterobacterales</taxon>
        <taxon>Budviciaceae</taxon>
        <taxon>Leminorella</taxon>
    </lineage>
</organism>
<proteinExistence type="predicted"/>
<dbReference type="Proteomes" id="UP001058124">
    <property type="component" value="Unassembled WGS sequence"/>
</dbReference>
<name>A0AAV5N6E3_9GAMM</name>
<reference evidence="2" key="1">
    <citation type="submission" date="2022-06" db="EMBL/GenBank/DDBJ databases">
        <title>Draft genome sequences of Leminorella grimontii str. JCM5902.</title>
        <authorList>
            <person name="Wakabayashi Y."/>
            <person name="Kojima K."/>
        </authorList>
    </citation>
    <scope>NUCLEOTIDE SEQUENCE</scope>
    <source>
        <strain evidence="2">JCM 5902</strain>
    </source>
</reference>
<comment type="caution">
    <text evidence="2">The sequence shown here is derived from an EMBL/GenBank/DDBJ whole genome shotgun (WGS) entry which is preliminary data.</text>
</comment>
<evidence type="ECO:0000259" key="1">
    <source>
        <dbReference type="Pfam" id="PF00117"/>
    </source>
</evidence>
<dbReference type="EMBL" id="BRLH01000005">
    <property type="protein sequence ID" value="GKX56326.1"/>
    <property type="molecule type" value="Genomic_DNA"/>
</dbReference>
<dbReference type="NCBIfam" id="NF006098">
    <property type="entry name" value="PRK08250.1"/>
    <property type="match status" value="1"/>
</dbReference>
<dbReference type="AlphaFoldDB" id="A0AAV5N6E3"/>
<feature type="domain" description="Glutamine amidotransferase" evidence="1">
    <location>
        <begin position="43"/>
        <end position="185"/>
    </location>
</feature>
<keyword evidence="3" id="KW-1185">Reference proteome</keyword>
<gene>
    <name evidence="2" type="primary">yfeJ</name>
    <name evidence="2" type="ORF">SOASR030_24380</name>
</gene>
<dbReference type="PANTHER" id="PTHR42695:SF5">
    <property type="entry name" value="GLUTAMINE AMIDOTRANSFERASE YLR126C-RELATED"/>
    <property type="match status" value="1"/>
</dbReference>
<sequence length="239" mass="26659">MRIHFIIHESFEAPGAYEDWAKMRGHSVSRSRIYEGERLPESVADIDMLIVMGGPQSPSTTMAECSYFDAEAEKALISKSIAAGKRVLGVCLGAQLVGEAMGARFGHSPEKEIGKYPIALTEYGLSNDRFTHFGKTIDVGHWHNDMPGLTPEAKVIAYSEGCPRQIVEYGDNVYGFQCHLELTPEVVELLIANSTGDLSRADEFKFVQTPEELRRNDYREMNEALFGFLDKWVAGFSAR</sequence>
<dbReference type="Pfam" id="PF00117">
    <property type="entry name" value="GATase"/>
    <property type="match status" value="1"/>
</dbReference>
<dbReference type="FunFam" id="3.40.50.880:FF:000033">
    <property type="entry name" value="Glutamine amidotransferase class-I"/>
    <property type="match status" value="1"/>
</dbReference>
<dbReference type="RefSeq" id="WP_027274638.1">
    <property type="nucleotide sequence ID" value="NZ_BRLH01000005.1"/>
</dbReference>
<dbReference type="InterPro" id="IPR029062">
    <property type="entry name" value="Class_I_gatase-like"/>
</dbReference>